<dbReference type="CDD" id="cd06971">
    <property type="entry name" value="PgpA"/>
    <property type="match status" value="1"/>
</dbReference>
<dbReference type="GO" id="GO:0006629">
    <property type="term" value="P:lipid metabolic process"/>
    <property type="evidence" value="ECO:0007669"/>
    <property type="project" value="InterPro"/>
</dbReference>
<dbReference type="Pfam" id="PF04608">
    <property type="entry name" value="PgpA"/>
    <property type="match status" value="1"/>
</dbReference>
<protein>
    <recommendedName>
        <fullName evidence="2">YutG/PgpA domain-containing protein</fullName>
    </recommendedName>
</protein>
<dbReference type="SUPFAM" id="SSF101307">
    <property type="entry name" value="YutG-like"/>
    <property type="match status" value="1"/>
</dbReference>
<dbReference type="InterPro" id="IPR007686">
    <property type="entry name" value="YutG/PgpA"/>
</dbReference>
<accession>A0A0F9U4H4</accession>
<comment type="caution">
    <text evidence="3">The sequence shown here is derived from an EMBL/GenBank/DDBJ whole genome shotgun (WGS) entry which is preliminary data.</text>
</comment>
<proteinExistence type="predicted"/>
<keyword evidence="1" id="KW-1133">Transmembrane helix</keyword>
<name>A0A0F9U4H4_9ZZZZ</name>
<dbReference type="AlphaFoldDB" id="A0A0F9U4H4"/>
<evidence type="ECO:0000256" key="1">
    <source>
        <dbReference type="SAM" id="Phobius"/>
    </source>
</evidence>
<feature type="transmembrane region" description="Helical" evidence="1">
    <location>
        <begin position="134"/>
        <end position="156"/>
    </location>
</feature>
<dbReference type="InterPro" id="IPR036681">
    <property type="entry name" value="PgpA-like_sf"/>
</dbReference>
<dbReference type="PIRSF" id="PIRSF006162">
    <property type="entry name" value="PgpA"/>
    <property type="match status" value="1"/>
</dbReference>
<keyword evidence="1" id="KW-0812">Transmembrane</keyword>
<evidence type="ECO:0000259" key="2">
    <source>
        <dbReference type="Pfam" id="PF04608"/>
    </source>
</evidence>
<dbReference type="EMBL" id="LAZR01000854">
    <property type="protein sequence ID" value="KKN56196.1"/>
    <property type="molecule type" value="Genomic_DNA"/>
</dbReference>
<keyword evidence="1" id="KW-0472">Membrane</keyword>
<gene>
    <name evidence="3" type="ORF">LCGC14_0574930</name>
</gene>
<dbReference type="GO" id="GO:0008962">
    <property type="term" value="F:phosphatidylglycerophosphatase activity"/>
    <property type="evidence" value="ECO:0007669"/>
    <property type="project" value="InterPro"/>
</dbReference>
<feature type="domain" description="YutG/PgpA" evidence="2">
    <location>
        <begin position="17"/>
        <end position="154"/>
    </location>
</feature>
<feature type="transmembrane region" description="Helical" evidence="1">
    <location>
        <begin position="50"/>
        <end position="68"/>
    </location>
</feature>
<dbReference type="PANTHER" id="PTHR36305:SF1">
    <property type="entry name" value="PHOSPHATIDYLGLYCEROPHOSPHATASE A"/>
    <property type="match status" value="1"/>
</dbReference>
<dbReference type="PANTHER" id="PTHR36305">
    <property type="entry name" value="PHOSPHATIDYLGLYCEROPHOSPHATASE A"/>
    <property type="match status" value="1"/>
</dbReference>
<reference evidence="3" key="1">
    <citation type="journal article" date="2015" name="Nature">
        <title>Complex archaea that bridge the gap between prokaryotes and eukaryotes.</title>
        <authorList>
            <person name="Spang A."/>
            <person name="Saw J.H."/>
            <person name="Jorgensen S.L."/>
            <person name="Zaremba-Niedzwiedzka K."/>
            <person name="Martijn J."/>
            <person name="Lind A.E."/>
            <person name="van Eijk R."/>
            <person name="Schleper C."/>
            <person name="Guy L."/>
            <person name="Ettema T.J."/>
        </authorList>
    </citation>
    <scope>NUCLEOTIDE SEQUENCE</scope>
</reference>
<feature type="transmembrane region" description="Helical" evidence="1">
    <location>
        <begin position="89"/>
        <end position="114"/>
    </location>
</feature>
<dbReference type="InterPro" id="IPR026037">
    <property type="entry name" value="PgpA"/>
</dbReference>
<sequence>MAKVTFKMLLKRPACFLAYGFGSGLAPKAPGTFGTLVAIPIYFLMQGLSLGSYLALTCFGFIVGIWLCQRAADWLQKDDPSEIVWDEVIGYLVTMAAAPIAWWWCIVGFVLFRIFDIAKPWPVSLADKKLHGGFGIMLDDVIAGIYALIALQLIAYSL</sequence>
<evidence type="ECO:0000313" key="3">
    <source>
        <dbReference type="EMBL" id="KKN56196.1"/>
    </source>
</evidence>
<organism evidence="3">
    <name type="scientific">marine sediment metagenome</name>
    <dbReference type="NCBI Taxonomy" id="412755"/>
    <lineage>
        <taxon>unclassified sequences</taxon>
        <taxon>metagenomes</taxon>
        <taxon>ecological metagenomes</taxon>
    </lineage>
</organism>